<keyword evidence="1" id="KW-0472">Membrane</keyword>
<evidence type="ECO:0000313" key="3">
    <source>
        <dbReference type="Proteomes" id="UP000292781"/>
    </source>
</evidence>
<keyword evidence="1" id="KW-0812">Transmembrane</keyword>
<reference evidence="2 3" key="1">
    <citation type="submission" date="2019-02" db="EMBL/GenBank/DDBJ databases">
        <title>Siculibacillus lacustris gen. nov., sp. nov., a new rosette-forming bacterium isolated from a freshwater crater lake (Lake St. Ana, Romania).</title>
        <authorList>
            <person name="Felfoldi T."/>
            <person name="Marton Z."/>
            <person name="Szabo A."/>
            <person name="Mentes A."/>
            <person name="Boka K."/>
            <person name="Marialigeti K."/>
            <person name="Mathe I."/>
            <person name="Koncz M."/>
            <person name="Schumann P."/>
            <person name="Toth E."/>
        </authorList>
    </citation>
    <scope>NUCLEOTIDE SEQUENCE [LARGE SCALE GENOMIC DNA]</scope>
    <source>
        <strain evidence="2 3">SA-279</strain>
    </source>
</reference>
<feature type="transmembrane region" description="Helical" evidence="1">
    <location>
        <begin position="38"/>
        <end position="55"/>
    </location>
</feature>
<dbReference type="RefSeq" id="WP_131309762.1">
    <property type="nucleotide sequence ID" value="NZ_SJFN01000015.1"/>
</dbReference>
<comment type="caution">
    <text evidence="2">The sequence shown here is derived from an EMBL/GenBank/DDBJ whole genome shotgun (WGS) entry which is preliminary data.</text>
</comment>
<dbReference type="PANTHER" id="PTHR37947:SF1">
    <property type="entry name" value="BLL2462 PROTEIN"/>
    <property type="match status" value="1"/>
</dbReference>
<feature type="transmembrane region" description="Helical" evidence="1">
    <location>
        <begin position="668"/>
        <end position="687"/>
    </location>
</feature>
<dbReference type="Gene3D" id="3.40.50.880">
    <property type="match status" value="1"/>
</dbReference>
<evidence type="ECO:0000313" key="2">
    <source>
        <dbReference type="EMBL" id="TBW37424.1"/>
    </source>
</evidence>
<gene>
    <name evidence="2" type="ORF">EYW49_11755</name>
</gene>
<dbReference type="SUPFAM" id="SSF52317">
    <property type="entry name" value="Class I glutamine amidotransferase-like"/>
    <property type="match status" value="1"/>
</dbReference>
<name>A0A4Q9VR04_9HYPH</name>
<dbReference type="InterPro" id="IPR029062">
    <property type="entry name" value="Class_I_gatase-like"/>
</dbReference>
<evidence type="ECO:0008006" key="4">
    <source>
        <dbReference type="Google" id="ProtNLM"/>
    </source>
</evidence>
<feature type="transmembrane region" description="Helical" evidence="1">
    <location>
        <begin position="6"/>
        <end position="31"/>
    </location>
</feature>
<evidence type="ECO:0000256" key="1">
    <source>
        <dbReference type="SAM" id="Phobius"/>
    </source>
</evidence>
<dbReference type="OrthoDB" id="9769144at2"/>
<sequence>MTWSLAFAPSIGLVWLAVLGLAAAVAAVAGLVARRRGAIPRALALALVVIALAGPELRSETRDALPGVAVVVTDRSASQDLAGRAAATERAWRLVAERIGALPGIELREAVFDDHGSVDGDGTRLFELLARTLADVPPDRVAGAVMITDGQVHDVPANAAALGFTAPVHMLLSGRPDEIDRRVEMLEAPRFGLVGKTLPFAFRVVDTPAGAGRAVAVTIRRDGEVIERRSVRPGVRTTVAIAIPHAGDVVVEIEAEPLAGELTTLDNRATATVEGIREHLRVLLVSGEPHPGERTWRNLLKSDAAVDLVHFTILRPIDKQDGTPVDEMALIAFPTRELFQEKIRDFDLIVFDRWQQRAILPAIYLDNIARWVRDGGAVLIAAGPDLAGRGSLFSTPLGDVLPGEPTGESFEEPFRPQISALGRRHPVTRDLPGAGSEPPAWSRWFRLSGLTAAADSQTLMTGTGDRPLLTVARRGKGRVALLTSDQVWLWARGYDGGGPHAPLLRRLAHWLMKQPDLEEEALRLVRRGRDLEIERRTLADSVAPVTVTGPDGAERRLDLVQREPGRWTATTPADRQGLWRATDGTLTALADVGPRDPREFADVLSTAAKVAPLVAATGGAVRRLDDGSGFAVPRILARPAGSTMAGGDWIGLSTSRASVLKSADRTPLVQGLLAVAALLGLFAGAWWREGR</sequence>
<dbReference type="Proteomes" id="UP000292781">
    <property type="component" value="Unassembled WGS sequence"/>
</dbReference>
<proteinExistence type="predicted"/>
<organism evidence="2 3">
    <name type="scientific">Siculibacillus lacustris</name>
    <dbReference type="NCBI Taxonomy" id="1549641"/>
    <lineage>
        <taxon>Bacteria</taxon>
        <taxon>Pseudomonadati</taxon>
        <taxon>Pseudomonadota</taxon>
        <taxon>Alphaproteobacteria</taxon>
        <taxon>Hyphomicrobiales</taxon>
        <taxon>Ancalomicrobiaceae</taxon>
        <taxon>Siculibacillus</taxon>
    </lineage>
</organism>
<protein>
    <recommendedName>
        <fullName evidence="4">Glutamine amidotransferase domain-containing protein</fullName>
    </recommendedName>
</protein>
<dbReference type="PANTHER" id="PTHR37947">
    <property type="entry name" value="BLL2462 PROTEIN"/>
    <property type="match status" value="1"/>
</dbReference>
<keyword evidence="1" id="KW-1133">Transmembrane helix</keyword>
<dbReference type="EMBL" id="SJFN01000015">
    <property type="protein sequence ID" value="TBW37424.1"/>
    <property type="molecule type" value="Genomic_DNA"/>
</dbReference>
<keyword evidence="3" id="KW-1185">Reference proteome</keyword>
<accession>A0A4Q9VR04</accession>
<dbReference type="AlphaFoldDB" id="A0A4Q9VR04"/>